<reference evidence="1 4" key="1">
    <citation type="submission" date="2019-08" db="EMBL/GenBank/DDBJ databases">
        <title>Comparison of rpoB and gyrB Sequences from Mobiluncus Species and Development of a Multiplex PCR Method for Clinical Detection of Mobiluncus curtisii and Mobiluncus mulieris.</title>
        <authorList>
            <person name="Yang L."/>
            <person name="Shen Y."/>
            <person name="Xu G."/>
            <person name="Shu L.-B."/>
            <person name="Hu J."/>
            <person name="Zhang R."/>
            <person name="Wang Y."/>
            <person name="Zhou H.-W."/>
            <person name="Zhang X."/>
        </authorList>
    </citation>
    <scope>NUCLEOTIDE SEQUENCE [LARGE SCALE GENOMIC DNA]</scope>
    <source>
        <strain evidence="1 4">M26</strain>
    </source>
</reference>
<comment type="caution">
    <text evidence="2">The sequence shown here is derived from an EMBL/GenBank/DDBJ whole genome shotgun (WGS) entry which is preliminary data.</text>
</comment>
<evidence type="ECO:0000313" key="2">
    <source>
        <dbReference type="EMBL" id="NMW93957.1"/>
    </source>
</evidence>
<dbReference type="SUPFAM" id="SSF50969">
    <property type="entry name" value="YVTN repeat-like/Quinoprotein amine dehydrogenase"/>
    <property type="match status" value="1"/>
</dbReference>
<gene>
    <name evidence="1" type="ORF">FYZ43_10105</name>
    <name evidence="2" type="ORF">HHJ74_09730</name>
</gene>
<name>A0A2X1SEG2_9ACTO</name>
<evidence type="ECO:0000313" key="4">
    <source>
        <dbReference type="Proteomes" id="UP001209486"/>
    </source>
</evidence>
<organism evidence="2 3">
    <name type="scientific">Mobiluncus mulieris</name>
    <dbReference type="NCBI Taxonomy" id="2052"/>
    <lineage>
        <taxon>Bacteria</taxon>
        <taxon>Bacillati</taxon>
        <taxon>Actinomycetota</taxon>
        <taxon>Actinomycetes</taxon>
        <taxon>Actinomycetales</taxon>
        <taxon>Actinomycetaceae</taxon>
        <taxon>Mobiluncus</taxon>
    </lineage>
</organism>
<evidence type="ECO:0000313" key="3">
    <source>
        <dbReference type="Proteomes" id="UP000582487"/>
    </source>
</evidence>
<evidence type="ECO:0000313" key="1">
    <source>
        <dbReference type="EMBL" id="MCU9969724.1"/>
    </source>
</evidence>
<dbReference type="Proteomes" id="UP001209486">
    <property type="component" value="Unassembled WGS sequence"/>
</dbReference>
<protein>
    <submittedName>
        <fullName evidence="2">Uncharacterized protein</fullName>
    </submittedName>
</protein>
<sequence length="415" mass="46698">MQRLYTIYVAAVTLLLVLPLAGCGVDSSVTAVPQNKLHLTDDYVLAARFSPQLHDIGRGAAEGYVLLAREDGVADIVNVGYMDNGQLVWSDEGLFFGGMTVEYHLDNKGLKSYPRGADEEFETSRFPGTKENKYISIYNVGILPDGFANRVVTGIGKQLRHWEVPGLLTSIAKCDDGVVAMAQGKELNSVTRSILRNPNNSTVLLKLYPKPQDLAASVLGEIENDESYEYSQYMEQAPCVNGFMYTLATRKPVDYSNEGTQVLREWNIYDGSYREFPLVLEDGKPAHVKGNDIEALDGGLSLDKKTYYWVSWKDGKLRSVDLTTRVVKEVLTLKLSQFDGNMRCIVAGNFLFVLDEFPKSDRLRFSRYNIKTGEKTDYFDIKGILKVDKNRMFRNELRGIAINPNWLKKHTLPQD</sequence>
<accession>A0A2X1SEG2</accession>
<reference evidence="2 3" key="2">
    <citation type="submission" date="2020-04" db="EMBL/GenBank/DDBJ databases">
        <title>Antimicrobial susceptibility and clonality of vaginal-derived multi-drug resistant Mobiluncus isolates in China.</title>
        <authorList>
            <person name="Zhang X."/>
        </authorList>
    </citation>
    <scope>NUCLEOTIDE SEQUENCE [LARGE SCALE GENOMIC DNA]</scope>
    <source>
        <strain evidence="2 3">7</strain>
    </source>
</reference>
<dbReference type="OrthoDB" id="3266642at2"/>
<dbReference type="Proteomes" id="UP000582487">
    <property type="component" value="Unassembled WGS sequence"/>
</dbReference>
<dbReference type="EMBL" id="VSZY01000023">
    <property type="protein sequence ID" value="MCU9969724.1"/>
    <property type="molecule type" value="Genomic_DNA"/>
</dbReference>
<dbReference type="EMBL" id="JABCUV010000013">
    <property type="protein sequence ID" value="NMW93957.1"/>
    <property type="molecule type" value="Genomic_DNA"/>
</dbReference>
<dbReference type="InterPro" id="IPR011044">
    <property type="entry name" value="Quino_amine_DH_bsu"/>
</dbReference>
<dbReference type="RefSeq" id="WP_004012048.1">
    <property type="nucleotide sequence ID" value="NZ_CAMXYF010000002.1"/>
</dbReference>
<dbReference type="AlphaFoldDB" id="A0A2X1SEG2"/>
<proteinExistence type="predicted"/>